<evidence type="ECO:0000259" key="4">
    <source>
        <dbReference type="Pfam" id="PF24883"/>
    </source>
</evidence>
<dbReference type="STRING" id="78410.A0A0P7BW76"/>
<feature type="repeat" description="ANK" evidence="3">
    <location>
        <begin position="1975"/>
        <end position="2007"/>
    </location>
</feature>
<proteinExistence type="predicted"/>
<comment type="caution">
    <text evidence="5">The sequence shown here is derived from an EMBL/GenBank/DDBJ whole genome shotgun (WGS) entry which is preliminary data.</text>
</comment>
<organism evidence="5 6">
    <name type="scientific">Neonectria ditissima</name>
    <dbReference type="NCBI Taxonomy" id="78410"/>
    <lineage>
        <taxon>Eukaryota</taxon>
        <taxon>Fungi</taxon>
        <taxon>Dikarya</taxon>
        <taxon>Ascomycota</taxon>
        <taxon>Pezizomycotina</taxon>
        <taxon>Sordariomycetes</taxon>
        <taxon>Hypocreomycetidae</taxon>
        <taxon>Hypocreales</taxon>
        <taxon>Nectriaceae</taxon>
        <taxon>Neonectria</taxon>
    </lineage>
</organism>
<evidence type="ECO:0000256" key="2">
    <source>
        <dbReference type="ARBA" id="ARBA00023043"/>
    </source>
</evidence>
<dbReference type="PANTHER" id="PTHR24198">
    <property type="entry name" value="ANKYRIN REPEAT AND PROTEIN KINASE DOMAIN-CONTAINING PROTEIN"/>
    <property type="match status" value="1"/>
</dbReference>
<feature type="repeat" description="ANK" evidence="3">
    <location>
        <begin position="1479"/>
        <end position="1511"/>
    </location>
</feature>
<feature type="repeat" description="ANK" evidence="3">
    <location>
        <begin position="961"/>
        <end position="988"/>
    </location>
</feature>
<sequence length="2100" mass="232509">MAEAIGLAASIAGLVQLTGAVFKLVTKFCKEARDAPAKVQDLATQTRDLAGVLENLRLLASSLEITDSNPSLKLQHLDSCAETLGAISSKLVKAQEDFDSGKAAKRLSRRLKWPFSLSDTKDLVANLASQREILQLALSTDSMDALLKSLAKQDELHSMMERKLSFDTRVELNKRRKEIINFFLRVKPQDYLNISSDLRHKATGSWLTNSDATFAKWKDGSNSKLWLSGIPGSGKTVLCGLVVETILLQSDESTAVSYAFCDYKNPDTYLPENIIAALAVQLAQQSEDAFDLLEDYFDILHPENQLQMQPKREELVDLMQGMAEMYDKVFVVVDGLDECGDHVSQMTQSLKSLVDRSETISAAFFSRKEEEIREELEGEFDHIEVEAHTKDLEDYTLAEVNKRKVLKKLEVTNPALYKDILTTLVKDARGMFRWVACQIDHICDQPNNNARRKALMTLPPTLFGTYDRVLQKLRRLPPETQDCVRKALHWIALGDPQMKIPALCEAVSIRDGVDEIDEDDCIDEEEMSRRCGCLLRKSLDGDYLEFAHFTVLEYLQSTNAESSVGGFRYSEQDAFRSLAEAAVRFLLFPCFDRKPTLSEAAERAYCMARTQKHPFYTHAARVPGCLVSTTSRGILCSLSFEEEPLFSLMKRLFAVDKSGSFMAWIQGLTLEHGAMPNIIHSQTAGPLYYAALLGMPELCRLLLQQGVDANSACNSGTPLWAVITSAERMRFSSPRGGRWVQTLSILLDHGADASICWKGKSALSHAFALLSGTDILPFVRPSTAVPEDAIEAFTNRNHDHEQDDELLQAILELSTGVDTPPQWQPMAAAAALVLSRIRGLAVLDQTKSLLLGQFSDHYSDAEYPKVLRVATEFGLVPELSSLVADPRFSVDYCRELLKIAAKSTSTTSGQITSTLLDSGFDIDTANSKSQTCLHDSCESGNMEVTKVLLAREADVSCINASGETAWHVAASNGHTELLRMLLEKDEDVFQSLATVSADGRTPLSSAINSGHIESSLLLLDKCPADSKFFTSTNPLLHDAARTGSQELFGALLAKGIGLQTAKPGSTPIHHLGASCSPGFVQYLRTMYDPLDLDALDKSPFERFFRRWMIHNGKVKEAKTVTLSGELLQLLLPASLEFTLNSTPPRTVQAWEIICEVIGLEDLCCFAIDEPDSESHNSSRCKEFFSRNLHIVIDYGVLSSYENSRKTSGVSPLLTALLKQDLSHFCSHSIASLIGEVMESSMLQPSLDEIDGSHELLGKAISKDAPAVVSKLIQYGVDIHKRQLNGDWGETSKSLFEAACFEANIATFEVVLAAALPGRLNDPEPEGDTPIDFVVKGSSPDKTLMIRALCDKGVSPKSGNRKSPAITHAAKKGEWTVVKCLANLGTDVCAKNEYGWGLAHFAVGNGELNMLKWLFQSHMGSSEWQETCSARIPSKKDATREQTWDEDQVSLLHLAAHDQGMAEYILRQGVFTDVDILTRLRRTPLHYAAFRGPSSSCQAFLDHGAKLACRDEEGKLPLEYAIDSGYDDIVRLLLKAGSPLPRTQVQSVGDAIWSLSANEGLEVARNHYFENAILAGNFEQCKTAVSQGCLIDHPMPSCHRCTPLFVAIRAKRSDIVEWLLEQRPSLLGVFCHHNVYPDILQHAALHLNTASCMYAVLSAALRCGICWYPGPTSPIYLAVEKDKIEILQAMISHIKRNATEYHNIYKWHLGEDLQGKSHHALMSALINQPSELSDFGYWDTPLHRAARFGNLDALKLFIRNGADVDALDNNQSTPLIVASLENQLDIVRELLANGAMVECRDNNGCTAMARAVMAGHLGIVQLLDSRSRFSLRFMSIAGENLASLARLSDSPVETFKYLISRGVDPRQCDREGDCALGVALFSELRYYVVQSCLAAPQITPIVCKLSNPFTGAATDVSINFLKRMYLSLPRAEARMLIDTDDLCYGSPLCEVATRNHTQAAELLLSLGANIEQDGSSFGTPLMCAIACGKMDMVKLLVRRGAKLEYIDGDGTYRSGLVESLPHPEVTKWLLVRRYQDQNKLTNTSFNGEAVLKLWSGKRVLKVALKSWQQRRWDESTLDFCIRLKKIERGFFGQRVRGSLVW</sequence>
<evidence type="ECO:0000256" key="1">
    <source>
        <dbReference type="ARBA" id="ARBA00022737"/>
    </source>
</evidence>
<feature type="repeat" description="ANK" evidence="3">
    <location>
        <begin position="1736"/>
        <end position="1768"/>
    </location>
</feature>
<evidence type="ECO:0000313" key="6">
    <source>
        <dbReference type="Proteomes" id="UP000050424"/>
    </source>
</evidence>
<dbReference type="Gene3D" id="3.40.50.300">
    <property type="entry name" value="P-loop containing nucleotide triphosphate hydrolases"/>
    <property type="match status" value="1"/>
</dbReference>
<keyword evidence="6" id="KW-1185">Reference proteome</keyword>
<dbReference type="InterPro" id="IPR056884">
    <property type="entry name" value="NPHP3-like_N"/>
</dbReference>
<feature type="repeat" description="ANK" evidence="3">
    <location>
        <begin position="928"/>
        <end position="960"/>
    </location>
</feature>
<dbReference type="SUPFAM" id="SSF48403">
    <property type="entry name" value="Ankyrin repeat"/>
    <property type="match status" value="5"/>
</dbReference>
<feature type="repeat" description="ANK" evidence="3">
    <location>
        <begin position="1512"/>
        <end position="1537"/>
    </location>
</feature>
<feature type="domain" description="Nephrocystin 3-like N-terminal" evidence="4">
    <location>
        <begin position="203"/>
        <end position="367"/>
    </location>
</feature>
<feature type="repeat" description="ANK" evidence="3">
    <location>
        <begin position="1769"/>
        <end position="1801"/>
    </location>
</feature>
<dbReference type="InterPro" id="IPR036770">
    <property type="entry name" value="Ankyrin_rpt-contain_sf"/>
</dbReference>
<dbReference type="OrthoDB" id="194358at2759"/>
<keyword evidence="1" id="KW-0677">Repeat</keyword>
<dbReference type="PROSITE" id="PS50088">
    <property type="entry name" value="ANK_REPEAT"/>
    <property type="match status" value="8"/>
</dbReference>
<name>A0A0P7BW76_9HYPO</name>
<keyword evidence="2 3" id="KW-0040">ANK repeat</keyword>
<dbReference type="Proteomes" id="UP000050424">
    <property type="component" value="Unassembled WGS sequence"/>
</dbReference>
<evidence type="ECO:0000313" key="5">
    <source>
        <dbReference type="EMBL" id="KPM44161.1"/>
    </source>
</evidence>
<gene>
    <name evidence="5" type="ORF">AK830_g2367</name>
</gene>
<dbReference type="PANTHER" id="PTHR24198:SF165">
    <property type="entry name" value="ANKYRIN REPEAT-CONTAINING PROTEIN-RELATED"/>
    <property type="match status" value="1"/>
</dbReference>
<dbReference type="SMART" id="SM00248">
    <property type="entry name" value="ANK"/>
    <property type="match status" value="20"/>
</dbReference>
<dbReference type="EMBL" id="LKCW01000022">
    <property type="protein sequence ID" value="KPM44161.1"/>
    <property type="molecule type" value="Genomic_DNA"/>
</dbReference>
<reference evidence="5 6" key="1">
    <citation type="submission" date="2015-09" db="EMBL/GenBank/DDBJ databases">
        <title>Draft genome of a European isolate of the apple canker pathogen Neonectria ditissima.</title>
        <authorList>
            <person name="Gomez-Cortecero A."/>
            <person name="Harrison R.J."/>
            <person name="Armitage A.D."/>
        </authorList>
    </citation>
    <scope>NUCLEOTIDE SEQUENCE [LARGE SCALE GENOMIC DNA]</scope>
    <source>
        <strain evidence="5 6">R09/05</strain>
    </source>
</reference>
<dbReference type="Pfam" id="PF12796">
    <property type="entry name" value="Ank_2"/>
    <property type="match status" value="4"/>
</dbReference>
<evidence type="ECO:0000256" key="3">
    <source>
        <dbReference type="PROSITE-ProRule" id="PRU00023"/>
    </source>
</evidence>
<dbReference type="InterPro" id="IPR027417">
    <property type="entry name" value="P-loop_NTPase"/>
</dbReference>
<dbReference type="Gene3D" id="1.25.40.20">
    <property type="entry name" value="Ankyrin repeat-containing domain"/>
    <property type="match status" value="6"/>
</dbReference>
<dbReference type="PROSITE" id="PS50297">
    <property type="entry name" value="ANK_REP_REGION"/>
    <property type="match status" value="5"/>
</dbReference>
<feature type="repeat" description="ANK" evidence="3">
    <location>
        <begin position="682"/>
        <end position="714"/>
    </location>
</feature>
<accession>A0A0P7BW76</accession>
<protein>
    <recommendedName>
        <fullName evidence="4">Nephrocystin 3-like N-terminal domain-containing protein</fullName>
    </recommendedName>
</protein>
<dbReference type="Pfam" id="PF24883">
    <property type="entry name" value="NPHP3_N"/>
    <property type="match status" value="1"/>
</dbReference>
<dbReference type="InterPro" id="IPR002110">
    <property type="entry name" value="Ankyrin_rpt"/>
</dbReference>
<dbReference type="Pfam" id="PF13637">
    <property type="entry name" value="Ank_4"/>
    <property type="match status" value="1"/>
</dbReference>